<dbReference type="Proteomes" id="UP000287296">
    <property type="component" value="Unassembled WGS sequence"/>
</dbReference>
<gene>
    <name evidence="1" type="ORF">D5F11_000630</name>
</gene>
<dbReference type="RefSeq" id="WP_120114982.1">
    <property type="nucleotide sequence ID" value="NZ_QYTW02000001.1"/>
</dbReference>
<evidence type="ECO:0008006" key="3">
    <source>
        <dbReference type="Google" id="ProtNLM"/>
    </source>
</evidence>
<reference evidence="1 2" key="1">
    <citation type="submission" date="2018-12" db="EMBL/GenBank/DDBJ databases">
        <authorList>
            <person name="Sun L."/>
            <person name="Chen Z."/>
        </authorList>
    </citation>
    <scope>NUCLEOTIDE SEQUENCE [LARGE SCALE GENOMIC DNA]</scope>
    <source>
        <strain evidence="1 2">LMG 29736</strain>
    </source>
</reference>
<name>A0A429XDJ0_SIMTE</name>
<dbReference type="EMBL" id="QYTW02000001">
    <property type="protein sequence ID" value="RST61429.1"/>
    <property type="molecule type" value="Genomic_DNA"/>
</dbReference>
<dbReference type="Pfam" id="PF11079">
    <property type="entry name" value="YqhG"/>
    <property type="match status" value="1"/>
</dbReference>
<protein>
    <recommendedName>
        <fullName evidence="3">YqhG family protein</fullName>
    </recommendedName>
</protein>
<dbReference type="InterPro" id="IPR024562">
    <property type="entry name" value="YqhG"/>
</dbReference>
<accession>A0A429XDJ0</accession>
<sequence length="264" mass="30493">MLQQEIHQYLEQFFIATGCTIEESGAGALTVQLTIEMDKELMNRPFYWTYLEKTGGIPNPMKVTFITDQEKAPPDIKGEFIHFGAPRLHQIFETARKLSAYIRLYEKPVMNAGQNVPLHPWLNVNMKISYRSDRKKDVFRSFGLNLINGSLIESFHEKITNIDLSPKIPDYCFTISPIIMPASGLKRIESFLTSEVQSQEHPWAEAAMKRWEEDTKLLNHFYEYAEEKPETFFVEKNALEDQYSPSIYVDILNGGIIYLNTLPA</sequence>
<proteinExistence type="predicted"/>
<dbReference type="AlphaFoldDB" id="A0A429XDJ0"/>
<comment type="caution">
    <text evidence="1">The sequence shown here is derived from an EMBL/GenBank/DDBJ whole genome shotgun (WGS) entry which is preliminary data.</text>
</comment>
<organism evidence="1 2">
    <name type="scientific">Siminovitchia terrae</name>
    <name type="common">Bacillus terrae</name>
    <dbReference type="NCBI Taxonomy" id="1914933"/>
    <lineage>
        <taxon>Bacteria</taxon>
        <taxon>Bacillati</taxon>
        <taxon>Bacillota</taxon>
        <taxon>Bacilli</taxon>
        <taxon>Bacillales</taxon>
        <taxon>Bacillaceae</taxon>
        <taxon>Siminovitchia</taxon>
    </lineage>
</organism>
<evidence type="ECO:0000313" key="2">
    <source>
        <dbReference type="Proteomes" id="UP000287296"/>
    </source>
</evidence>
<dbReference type="OrthoDB" id="2433584at2"/>
<evidence type="ECO:0000313" key="1">
    <source>
        <dbReference type="EMBL" id="RST61429.1"/>
    </source>
</evidence>